<reference evidence="1" key="1">
    <citation type="submission" date="2022-08" db="EMBL/GenBank/DDBJ databases">
        <authorList>
            <person name="Wang H."/>
        </authorList>
    </citation>
    <scope>NUCLEOTIDE SEQUENCE</scope>
    <source>
        <strain evidence="1">XJK33-1</strain>
    </source>
</reference>
<gene>
    <name evidence="1" type="ORF">NYG95_08550</name>
</gene>
<protein>
    <submittedName>
        <fullName evidence="1">Uncharacterized protein</fullName>
    </submittedName>
</protein>
<reference evidence="1" key="2">
    <citation type="journal article" date="2023" name="Microorganisms">
        <title>Isolation and Genomic Characteristics of Cat-Borne Campylobacter felis sp. nov. and Sheep-Borne Campylobacter ovis sp. nov.</title>
        <authorList>
            <person name="Wang H."/>
            <person name="Li Y."/>
            <person name="Gu Y."/>
            <person name="Zhou G."/>
            <person name="Chen X."/>
            <person name="Zhang X."/>
            <person name="Shao Z."/>
            <person name="Zhang J."/>
            <person name="Zhang M."/>
        </authorList>
    </citation>
    <scope>NUCLEOTIDE SEQUENCE</scope>
    <source>
        <strain evidence="1">XJK33-1</strain>
    </source>
</reference>
<dbReference type="RefSeq" id="WP_270976970.1">
    <property type="nucleotide sequence ID" value="NZ_JANURT010000007.1"/>
</dbReference>
<organism evidence="1 2">
    <name type="scientific">Campylobacter felis</name>
    <dbReference type="NCBI Taxonomy" id="2974565"/>
    <lineage>
        <taxon>Bacteria</taxon>
        <taxon>Pseudomonadati</taxon>
        <taxon>Campylobacterota</taxon>
        <taxon>Epsilonproteobacteria</taxon>
        <taxon>Campylobacterales</taxon>
        <taxon>Campylobacteraceae</taxon>
        <taxon>Campylobacter</taxon>
    </lineage>
</organism>
<dbReference type="EMBL" id="JANURU010000026">
    <property type="protein sequence ID" value="MDL0147648.1"/>
    <property type="molecule type" value="Genomic_DNA"/>
</dbReference>
<accession>A0ABT7I5S2</accession>
<comment type="caution">
    <text evidence="1">The sequence shown here is derived from an EMBL/GenBank/DDBJ whole genome shotgun (WGS) entry which is preliminary data.</text>
</comment>
<sequence length="118" mass="13218">MYRQRVKNVSYLSKIVVDLDSVGTEYEALVLPRGAEVLQVSLEVLEEVSGTLDVGLNETQDFFINDLNLNQKNVSVSAKVCEIKEVSFVKLKLTNEVASGKVALRVLYFLPSEVMTEY</sequence>
<evidence type="ECO:0000313" key="2">
    <source>
        <dbReference type="Proteomes" id="UP001176223"/>
    </source>
</evidence>
<evidence type="ECO:0000313" key="1">
    <source>
        <dbReference type="EMBL" id="MDL0147648.1"/>
    </source>
</evidence>
<dbReference type="Proteomes" id="UP001176223">
    <property type="component" value="Unassembled WGS sequence"/>
</dbReference>
<proteinExistence type="predicted"/>
<keyword evidence="2" id="KW-1185">Reference proteome</keyword>
<name>A0ABT7I5S2_9BACT</name>